<evidence type="ECO:0000256" key="5">
    <source>
        <dbReference type="ARBA" id="ARBA00022989"/>
    </source>
</evidence>
<name>A0A6J6JX80_9ZZZZ</name>
<dbReference type="Gene3D" id="1.20.58.1610">
    <property type="entry name" value="NADH:ubiquinone/plastoquinone oxidoreductase, chain 3"/>
    <property type="match status" value="1"/>
</dbReference>
<dbReference type="InterPro" id="IPR023043">
    <property type="entry name" value="NAD(P)H_OxRDtase_bac/plastid"/>
</dbReference>
<dbReference type="PANTHER" id="PTHR11058:SF9">
    <property type="entry name" value="NADH-UBIQUINONE OXIDOREDUCTASE CHAIN 3"/>
    <property type="match status" value="1"/>
</dbReference>
<reference evidence="8" key="1">
    <citation type="submission" date="2020-05" db="EMBL/GenBank/DDBJ databases">
        <authorList>
            <person name="Chiriac C."/>
            <person name="Salcher M."/>
            <person name="Ghai R."/>
            <person name="Kavagutti S V."/>
        </authorList>
    </citation>
    <scope>NUCLEOTIDE SEQUENCE</scope>
</reference>
<dbReference type="HAMAP" id="MF_01394">
    <property type="entry name" value="NDH1_NuoA"/>
    <property type="match status" value="1"/>
</dbReference>
<dbReference type="AlphaFoldDB" id="A0A6J6JX80"/>
<evidence type="ECO:0000256" key="2">
    <source>
        <dbReference type="ARBA" id="ARBA00008472"/>
    </source>
</evidence>
<dbReference type="InterPro" id="IPR038430">
    <property type="entry name" value="NDAH_ubi_oxred_su3_sf"/>
</dbReference>
<comment type="subcellular location">
    <subcellularLocation>
        <location evidence="1">Membrane</location>
        <topology evidence="1">Multi-pass membrane protein</topology>
    </subcellularLocation>
</comment>
<accession>A0A6J6JX80</accession>
<dbReference type="GO" id="GO:0016651">
    <property type="term" value="F:oxidoreductase activity, acting on NAD(P)H"/>
    <property type="evidence" value="ECO:0007669"/>
    <property type="project" value="InterPro"/>
</dbReference>
<evidence type="ECO:0000313" key="8">
    <source>
        <dbReference type="EMBL" id="CAB4640834.1"/>
    </source>
</evidence>
<feature type="transmembrane region" description="Helical" evidence="7">
    <location>
        <begin position="26"/>
        <end position="47"/>
    </location>
</feature>
<keyword evidence="3" id="KW-0813">Transport</keyword>
<feature type="transmembrane region" description="Helical" evidence="7">
    <location>
        <begin position="105"/>
        <end position="128"/>
    </location>
</feature>
<dbReference type="EMBL" id="CAEZVQ010000142">
    <property type="protein sequence ID" value="CAB4640834.1"/>
    <property type="molecule type" value="Genomic_DNA"/>
</dbReference>
<evidence type="ECO:0000256" key="1">
    <source>
        <dbReference type="ARBA" id="ARBA00004141"/>
    </source>
</evidence>
<proteinExistence type="inferred from homology"/>
<dbReference type="PANTHER" id="PTHR11058">
    <property type="entry name" value="NADH-UBIQUINONE OXIDOREDUCTASE CHAIN 3"/>
    <property type="match status" value="1"/>
</dbReference>
<sequence>MKLGSEEASVVVSKAVSEFLRSYLTVVWFGLAAFLVAGLLLGISALIRPNKPSREKLLTYESGVDPVGDGWSQSQIRYYVFALLFVIFDVEAVFIFPWATQLERYAVFGLVEMGVFVGILLLGLVYAWRKGVLRWV</sequence>
<dbReference type="Pfam" id="PF00507">
    <property type="entry name" value="Oxidored_q4"/>
    <property type="match status" value="1"/>
</dbReference>
<dbReference type="InterPro" id="IPR000440">
    <property type="entry name" value="NADH_UbQ/plastoQ_OxRdtase_su3"/>
</dbReference>
<keyword evidence="5 7" id="KW-1133">Transmembrane helix</keyword>
<comment type="similarity">
    <text evidence="2">Belongs to the complex I subunit 3 family.</text>
</comment>
<keyword evidence="4 7" id="KW-0812">Transmembrane</keyword>
<evidence type="ECO:0000256" key="4">
    <source>
        <dbReference type="ARBA" id="ARBA00022692"/>
    </source>
</evidence>
<organism evidence="8">
    <name type="scientific">freshwater metagenome</name>
    <dbReference type="NCBI Taxonomy" id="449393"/>
    <lineage>
        <taxon>unclassified sequences</taxon>
        <taxon>metagenomes</taxon>
        <taxon>ecological metagenomes</taxon>
    </lineage>
</organism>
<feature type="transmembrane region" description="Helical" evidence="7">
    <location>
        <begin position="78"/>
        <end position="99"/>
    </location>
</feature>
<evidence type="ECO:0000256" key="3">
    <source>
        <dbReference type="ARBA" id="ARBA00022448"/>
    </source>
</evidence>
<keyword evidence="6 7" id="KW-0472">Membrane</keyword>
<evidence type="ECO:0000256" key="6">
    <source>
        <dbReference type="ARBA" id="ARBA00023136"/>
    </source>
</evidence>
<protein>
    <submittedName>
        <fullName evidence="8">Unannotated protein</fullName>
    </submittedName>
</protein>
<dbReference type="GO" id="GO:0008137">
    <property type="term" value="F:NADH dehydrogenase (ubiquinone) activity"/>
    <property type="evidence" value="ECO:0007669"/>
    <property type="project" value="InterPro"/>
</dbReference>
<dbReference type="GO" id="GO:0030964">
    <property type="term" value="C:NADH dehydrogenase complex"/>
    <property type="evidence" value="ECO:0007669"/>
    <property type="project" value="TreeGrafter"/>
</dbReference>
<evidence type="ECO:0000256" key="7">
    <source>
        <dbReference type="SAM" id="Phobius"/>
    </source>
</evidence>
<gene>
    <name evidence="8" type="ORF">UFOPK2086_00973</name>
</gene>